<keyword evidence="5" id="KW-1185">Reference proteome</keyword>
<dbReference type="PANTHER" id="PTHR31735:SF1">
    <property type="entry name" value="VACUOLAR MEMBRANE PROTEIN YPL162C"/>
    <property type="match status" value="1"/>
</dbReference>
<sequence length="217" mass="24737">MAECTVLPGLFGICIQGLLFVIVCGVLVFKKTREPERSWRDWGLDSSKQIMGSGWIHILNLFCSTKLDAILPQGDQCEWYWIQIMVDTTLGVLVEYAVLSLLLRLLEGIIENGHYFDEVEGKLQFSFKKYTEQMVLWLFVVTVMKFGMVFLMYAAATPLEAVAGYVLKPFMDNARSKLVVVMILTPMCMNAVQFWIVDNFLKAHKDYDHLAEDSALS</sequence>
<keyword evidence="1" id="KW-0472">Membrane</keyword>
<feature type="transmembrane region" description="Helical" evidence="1">
    <location>
        <begin position="6"/>
        <end position="29"/>
    </location>
</feature>
<dbReference type="OrthoDB" id="431202at2759"/>
<organism evidence="2 5">
    <name type="scientific">Polarella glacialis</name>
    <name type="common">Dinoflagellate</name>
    <dbReference type="NCBI Taxonomy" id="89957"/>
    <lineage>
        <taxon>Eukaryota</taxon>
        <taxon>Sar</taxon>
        <taxon>Alveolata</taxon>
        <taxon>Dinophyceae</taxon>
        <taxon>Suessiales</taxon>
        <taxon>Suessiaceae</taxon>
        <taxon>Polarella</taxon>
    </lineage>
</organism>
<evidence type="ECO:0000313" key="5">
    <source>
        <dbReference type="Proteomes" id="UP000654075"/>
    </source>
</evidence>
<feature type="transmembrane region" description="Helical" evidence="1">
    <location>
        <begin position="79"/>
        <end position="103"/>
    </location>
</feature>
<dbReference type="Proteomes" id="UP000654075">
    <property type="component" value="Unassembled WGS sequence"/>
</dbReference>
<gene>
    <name evidence="3" type="ORF">PGLA1383_LOCUS31300</name>
    <name evidence="2" type="ORF">PGLA1383_LOCUS7601</name>
    <name evidence="4" type="ORF">PGLA2088_LOCUS16952</name>
</gene>
<protein>
    <submittedName>
        <fullName evidence="2">Uncharacterized protein</fullName>
    </submittedName>
</protein>
<comment type="caution">
    <text evidence="2">The sequence shown here is derived from an EMBL/GenBank/DDBJ whole genome shotgun (WGS) entry which is preliminary data.</text>
</comment>
<reference evidence="2" key="1">
    <citation type="submission" date="2021-02" db="EMBL/GenBank/DDBJ databases">
        <authorList>
            <person name="Dougan E. K."/>
            <person name="Rhodes N."/>
            <person name="Thang M."/>
            <person name="Chan C."/>
        </authorList>
    </citation>
    <scope>NUCLEOTIDE SEQUENCE</scope>
</reference>
<dbReference type="InterPro" id="IPR022127">
    <property type="entry name" value="STIMATE/YPL162C"/>
</dbReference>
<evidence type="ECO:0000313" key="2">
    <source>
        <dbReference type="EMBL" id="CAE8588816.1"/>
    </source>
</evidence>
<proteinExistence type="predicted"/>
<dbReference type="PANTHER" id="PTHR31735">
    <property type="entry name" value="VACUOLAR MEMBRANE PROTEIN YPL162C"/>
    <property type="match status" value="1"/>
</dbReference>
<name>A0A813DLP8_POLGL</name>
<dbReference type="GO" id="GO:0016020">
    <property type="term" value="C:membrane"/>
    <property type="evidence" value="ECO:0007669"/>
    <property type="project" value="TreeGrafter"/>
</dbReference>
<evidence type="ECO:0000313" key="3">
    <source>
        <dbReference type="EMBL" id="CAE8613530.1"/>
    </source>
</evidence>
<feature type="transmembrane region" description="Helical" evidence="1">
    <location>
        <begin position="135"/>
        <end position="156"/>
    </location>
</feature>
<evidence type="ECO:0000256" key="1">
    <source>
        <dbReference type="SAM" id="Phobius"/>
    </source>
</evidence>
<dbReference type="Proteomes" id="UP000626109">
    <property type="component" value="Unassembled WGS sequence"/>
</dbReference>
<keyword evidence="1" id="KW-1133">Transmembrane helix</keyword>
<dbReference type="AlphaFoldDB" id="A0A813DLP8"/>
<feature type="transmembrane region" description="Helical" evidence="1">
    <location>
        <begin position="176"/>
        <end position="197"/>
    </location>
</feature>
<accession>A0A813DLP8</accession>
<dbReference type="OMA" id="LNCFQYF"/>
<keyword evidence="1" id="KW-0812">Transmembrane</keyword>
<evidence type="ECO:0000313" key="4">
    <source>
        <dbReference type="EMBL" id="CAE8668517.1"/>
    </source>
</evidence>
<dbReference type="Pfam" id="PF12400">
    <property type="entry name" value="STIMATE"/>
    <property type="match status" value="1"/>
</dbReference>
<dbReference type="EMBL" id="CAJNNV010025267">
    <property type="protein sequence ID" value="CAE8613530.1"/>
    <property type="molecule type" value="Genomic_DNA"/>
</dbReference>
<dbReference type="EMBL" id="CAJNNW010021849">
    <property type="protein sequence ID" value="CAE8668517.1"/>
    <property type="molecule type" value="Genomic_DNA"/>
</dbReference>
<dbReference type="EMBL" id="CAJNNV010003338">
    <property type="protein sequence ID" value="CAE8588816.1"/>
    <property type="molecule type" value="Genomic_DNA"/>
</dbReference>